<keyword evidence="5 8" id="KW-0040">ANK repeat</keyword>
<feature type="region of interest" description="Disordered" evidence="9">
    <location>
        <begin position="297"/>
        <end position="316"/>
    </location>
</feature>
<dbReference type="InterPro" id="IPR036770">
    <property type="entry name" value="Ankyrin_rpt-contain_sf"/>
</dbReference>
<protein>
    <recommendedName>
        <fullName evidence="1">NAD(+) ADP-ribosyltransferase</fullName>
        <ecNumber evidence="1">2.4.2.30</ecNumber>
    </recommendedName>
</protein>
<feature type="region of interest" description="Disordered" evidence="9">
    <location>
        <begin position="30"/>
        <end position="50"/>
    </location>
</feature>
<dbReference type="WBParaSite" id="Gr19_v10_g8507.t1">
    <property type="protein sequence ID" value="Gr19_v10_g8507.t1"/>
    <property type="gene ID" value="Gr19_v10_g8507"/>
</dbReference>
<accession>A0A914I9F3</accession>
<dbReference type="PROSITE" id="PS50297">
    <property type="entry name" value="ANK_REP_REGION"/>
    <property type="match status" value="2"/>
</dbReference>
<reference evidence="12" key="1">
    <citation type="submission" date="2022-11" db="UniProtKB">
        <authorList>
            <consortium name="WormBaseParasite"/>
        </authorList>
    </citation>
    <scope>IDENTIFICATION</scope>
</reference>
<dbReference type="Pfam" id="PF12796">
    <property type="entry name" value="Ank_2"/>
    <property type="match status" value="1"/>
</dbReference>
<comment type="catalytic activity">
    <reaction evidence="7">
        <text>NAD(+) + (ADP-D-ribosyl)n-acceptor = nicotinamide + (ADP-D-ribosyl)n+1-acceptor + H(+).</text>
        <dbReference type="EC" id="2.4.2.30"/>
    </reaction>
</comment>
<dbReference type="AlphaFoldDB" id="A0A914I9F3"/>
<dbReference type="GO" id="GO:0003950">
    <property type="term" value="F:NAD+ poly-ADP-ribosyltransferase activity"/>
    <property type="evidence" value="ECO:0007669"/>
    <property type="project" value="UniProtKB-EC"/>
</dbReference>
<comment type="similarity">
    <text evidence="6">Belongs to the ARTD/PARP family.</text>
</comment>
<dbReference type="InterPro" id="IPR002110">
    <property type="entry name" value="Ankyrin_rpt"/>
</dbReference>
<feature type="repeat" description="ANK" evidence="8">
    <location>
        <begin position="115"/>
        <end position="147"/>
    </location>
</feature>
<dbReference type="Pfam" id="PF07647">
    <property type="entry name" value="SAM_2"/>
    <property type="match status" value="1"/>
</dbReference>
<dbReference type="SUPFAM" id="SSF47769">
    <property type="entry name" value="SAM/Pointed domain"/>
    <property type="match status" value="1"/>
</dbReference>
<dbReference type="Gene3D" id="1.10.150.50">
    <property type="entry name" value="Transcription Factor, Ets-1"/>
    <property type="match status" value="1"/>
</dbReference>
<feature type="repeat" description="ANK" evidence="8">
    <location>
        <begin position="82"/>
        <end position="114"/>
    </location>
</feature>
<dbReference type="PANTHER" id="PTHR24171">
    <property type="entry name" value="ANKYRIN REPEAT DOMAIN-CONTAINING PROTEIN 39-RELATED"/>
    <property type="match status" value="1"/>
</dbReference>
<feature type="region of interest" description="Disordered" evidence="9">
    <location>
        <begin position="323"/>
        <end position="352"/>
    </location>
</feature>
<dbReference type="InterPro" id="IPR013761">
    <property type="entry name" value="SAM/pointed_sf"/>
</dbReference>
<sequence length="422" mass="48144">MASSASSVALQNCASLAVQSALQQILALPPPQQNEQQQQQQQQRREEGETAVEMDFWTAASLNTENIRDFNFEEELNAKNAAGWTPLMYAAYLGHRELCQLFVLRGADVEAVNERDQTGIMLASSCGAIDVVRILLDFSADCNRRDQYGRSSLHYAVKYYHAPVVQLLLENGADPNLPDFNDSTPVLAACENGDEKILAYLLEQKGDPTRCNKQGQNAFTINADDKLQSVLKKYRKKDSELEKLLCQLELQKYSPNFAKGGVWTIEALLKVTERELDEMGIHLVGPKRKITNFIRERTNHQQQQQQQTSSQQIRLHPPPTIGVVQQQPEQQQQQQQQQQQLQMQQQQQNRQQQRMDELGKLCADQRREMQEQRRVNAQCRLLRKKTKQKILTKCQNSSGADPNGAQRTVHRVRHADPAARHH</sequence>
<keyword evidence="3" id="KW-0808">Transferase</keyword>
<dbReference type="PROSITE" id="PS50105">
    <property type="entry name" value="SAM_DOMAIN"/>
    <property type="match status" value="1"/>
</dbReference>
<dbReference type="SUPFAM" id="SSF48403">
    <property type="entry name" value="Ankyrin repeat"/>
    <property type="match status" value="1"/>
</dbReference>
<evidence type="ECO:0000256" key="1">
    <source>
        <dbReference type="ARBA" id="ARBA00012020"/>
    </source>
</evidence>
<dbReference type="InterPro" id="IPR001660">
    <property type="entry name" value="SAM"/>
</dbReference>
<dbReference type="EC" id="2.4.2.30" evidence="1"/>
<feature type="compositionally biased region" description="Low complexity" evidence="9">
    <location>
        <begin position="301"/>
        <end position="312"/>
    </location>
</feature>
<dbReference type="SMART" id="SM00248">
    <property type="entry name" value="ANK"/>
    <property type="match status" value="4"/>
</dbReference>
<evidence type="ECO:0000256" key="7">
    <source>
        <dbReference type="ARBA" id="ARBA00033987"/>
    </source>
</evidence>
<evidence type="ECO:0000256" key="5">
    <source>
        <dbReference type="ARBA" id="ARBA00023043"/>
    </source>
</evidence>
<feature type="compositionally biased region" description="Low complexity" evidence="9">
    <location>
        <begin position="30"/>
        <end position="42"/>
    </location>
</feature>
<feature type="region of interest" description="Disordered" evidence="9">
    <location>
        <begin position="393"/>
        <end position="422"/>
    </location>
</feature>
<feature type="repeat" description="ANK" evidence="8">
    <location>
        <begin position="148"/>
        <end position="180"/>
    </location>
</feature>
<evidence type="ECO:0000256" key="4">
    <source>
        <dbReference type="ARBA" id="ARBA00022737"/>
    </source>
</evidence>
<dbReference type="Gene3D" id="1.25.40.20">
    <property type="entry name" value="Ankyrin repeat-containing domain"/>
    <property type="match status" value="2"/>
</dbReference>
<proteinExistence type="inferred from homology"/>
<keyword evidence="11" id="KW-1185">Reference proteome</keyword>
<name>A0A914I9F3_GLORO</name>
<keyword evidence="4" id="KW-0677">Repeat</keyword>
<evidence type="ECO:0000256" key="6">
    <source>
        <dbReference type="ARBA" id="ARBA00024347"/>
    </source>
</evidence>
<evidence type="ECO:0000313" key="11">
    <source>
        <dbReference type="Proteomes" id="UP000887572"/>
    </source>
</evidence>
<dbReference type="GO" id="GO:0016779">
    <property type="term" value="F:nucleotidyltransferase activity"/>
    <property type="evidence" value="ECO:0007669"/>
    <property type="project" value="UniProtKB-KW"/>
</dbReference>
<dbReference type="PANTHER" id="PTHR24171:SF8">
    <property type="entry name" value="BRCA1-ASSOCIATED RING DOMAIN PROTEIN 1"/>
    <property type="match status" value="1"/>
</dbReference>
<keyword evidence="3" id="KW-0548">Nucleotidyltransferase</keyword>
<dbReference type="PRINTS" id="PR01415">
    <property type="entry name" value="ANKYRIN"/>
</dbReference>
<evidence type="ECO:0000256" key="8">
    <source>
        <dbReference type="PROSITE-ProRule" id="PRU00023"/>
    </source>
</evidence>
<evidence type="ECO:0000256" key="3">
    <source>
        <dbReference type="ARBA" id="ARBA00022695"/>
    </source>
</evidence>
<evidence type="ECO:0000256" key="9">
    <source>
        <dbReference type="SAM" id="MobiDB-lite"/>
    </source>
</evidence>
<feature type="compositionally biased region" description="Low complexity" evidence="9">
    <location>
        <begin position="325"/>
        <end position="352"/>
    </location>
</feature>
<dbReference type="Proteomes" id="UP000887572">
    <property type="component" value="Unplaced"/>
</dbReference>
<evidence type="ECO:0000256" key="2">
    <source>
        <dbReference type="ARBA" id="ARBA00022676"/>
    </source>
</evidence>
<evidence type="ECO:0000259" key="10">
    <source>
        <dbReference type="PROSITE" id="PS50105"/>
    </source>
</evidence>
<organism evidence="11 12">
    <name type="scientific">Globodera rostochiensis</name>
    <name type="common">Golden nematode worm</name>
    <name type="synonym">Heterodera rostochiensis</name>
    <dbReference type="NCBI Taxonomy" id="31243"/>
    <lineage>
        <taxon>Eukaryota</taxon>
        <taxon>Metazoa</taxon>
        <taxon>Ecdysozoa</taxon>
        <taxon>Nematoda</taxon>
        <taxon>Chromadorea</taxon>
        <taxon>Rhabditida</taxon>
        <taxon>Tylenchina</taxon>
        <taxon>Tylenchomorpha</taxon>
        <taxon>Tylenchoidea</taxon>
        <taxon>Heteroderidae</taxon>
        <taxon>Heteroderinae</taxon>
        <taxon>Globodera</taxon>
    </lineage>
</organism>
<keyword evidence="2" id="KW-0328">Glycosyltransferase</keyword>
<dbReference type="PROSITE" id="PS50088">
    <property type="entry name" value="ANK_REPEAT"/>
    <property type="match status" value="3"/>
</dbReference>
<feature type="domain" description="SAM" evidence="10">
    <location>
        <begin position="236"/>
        <end position="300"/>
    </location>
</feature>
<evidence type="ECO:0000313" key="12">
    <source>
        <dbReference type="WBParaSite" id="Gr19_v10_g8507.t1"/>
    </source>
</evidence>